<dbReference type="AlphaFoldDB" id="A0A4D6HRH3"/>
<name>A0A4D6HRH3_9EURY</name>
<feature type="transmembrane region" description="Helical" evidence="13">
    <location>
        <begin position="71"/>
        <end position="95"/>
    </location>
</feature>
<evidence type="ECO:0000256" key="5">
    <source>
        <dbReference type="ARBA" id="ARBA00022692"/>
    </source>
</evidence>
<keyword evidence="11" id="KW-0739">Sodium transport</keyword>
<evidence type="ECO:0000256" key="3">
    <source>
        <dbReference type="ARBA" id="ARBA00022448"/>
    </source>
</evidence>
<evidence type="ECO:0000256" key="11">
    <source>
        <dbReference type="ARBA" id="ARBA00023201"/>
    </source>
</evidence>
<protein>
    <recommendedName>
        <fullName evidence="16">Sodium:solute symporter</fullName>
    </recommendedName>
</protein>
<dbReference type="InterPro" id="IPR050277">
    <property type="entry name" value="Sodium:Solute_Symporter"/>
</dbReference>
<dbReference type="Proteomes" id="UP000296822">
    <property type="component" value="Plasmid unnamed1"/>
</dbReference>
<keyword evidence="4" id="KW-1003">Cell membrane</keyword>
<evidence type="ECO:0000256" key="6">
    <source>
        <dbReference type="ARBA" id="ARBA00022847"/>
    </source>
</evidence>
<evidence type="ECO:0000256" key="13">
    <source>
        <dbReference type="SAM" id="Phobius"/>
    </source>
</evidence>
<gene>
    <name evidence="14" type="ORF">DV706_19035</name>
</gene>
<keyword evidence="5 13" id="KW-0812">Transmembrane</keyword>
<dbReference type="GO" id="GO:0005886">
    <property type="term" value="C:plasma membrane"/>
    <property type="evidence" value="ECO:0007669"/>
    <property type="project" value="UniProtKB-SubCell"/>
</dbReference>
<dbReference type="GO" id="GO:0006814">
    <property type="term" value="P:sodium ion transport"/>
    <property type="evidence" value="ECO:0007669"/>
    <property type="project" value="UniProtKB-KW"/>
</dbReference>
<accession>A0A4D6HRH3</accession>
<dbReference type="EMBL" id="CP031306">
    <property type="protein sequence ID" value="QCC56589.1"/>
    <property type="molecule type" value="Genomic_DNA"/>
</dbReference>
<feature type="transmembrane region" description="Helical" evidence="13">
    <location>
        <begin position="151"/>
        <end position="169"/>
    </location>
</feature>
<keyword evidence="10 13" id="KW-0472">Membrane</keyword>
<organism evidence="14 15">
    <name type="scientific">Natronorubrum bangense</name>
    <dbReference type="NCBI Taxonomy" id="61858"/>
    <lineage>
        <taxon>Archaea</taxon>
        <taxon>Methanobacteriati</taxon>
        <taxon>Methanobacteriota</taxon>
        <taxon>Stenosarchaea group</taxon>
        <taxon>Halobacteria</taxon>
        <taxon>Halobacteriales</taxon>
        <taxon>Natrialbaceae</taxon>
        <taxon>Natronorubrum</taxon>
    </lineage>
</organism>
<keyword evidence="9" id="KW-0406">Ion transport</keyword>
<keyword evidence="14" id="KW-0614">Plasmid</keyword>
<dbReference type="GO" id="GO:0015293">
    <property type="term" value="F:symporter activity"/>
    <property type="evidence" value="ECO:0007669"/>
    <property type="project" value="UniProtKB-KW"/>
</dbReference>
<evidence type="ECO:0000256" key="12">
    <source>
        <dbReference type="RuleBase" id="RU362091"/>
    </source>
</evidence>
<dbReference type="KEGG" id="nbg:DV706_19035"/>
<sequence length="178" mass="18847">MSGTIVIGGVAIFLTVCITIGLYMARNVDGSSENYILAGRGLVLPIVAATLMAQSLDANATLGNTDLAADFGFWAGAALPVGLAACLIICGLFFAKPLNRMNLMTLPDFFRRRYGRSVEVFASVVTCLSFTILLAGNLVAGGFLFETFLGTSYITGIVILGLIHSASAYPRLQARVER</sequence>
<dbReference type="InterPro" id="IPR038377">
    <property type="entry name" value="Na/Glc_symporter_sf"/>
</dbReference>
<comment type="similarity">
    <text evidence="2 12">Belongs to the sodium:solute symporter (SSF) (TC 2.A.21) family.</text>
</comment>
<feature type="transmembrane region" description="Helical" evidence="13">
    <location>
        <begin position="120"/>
        <end position="145"/>
    </location>
</feature>
<evidence type="ECO:0000256" key="4">
    <source>
        <dbReference type="ARBA" id="ARBA00022475"/>
    </source>
</evidence>
<geneLocation type="plasmid" evidence="14">
    <name>unnamed1</name>
</geneLocation>
<keyword evidence="3" id="KW-0813">Transport</keyword>
<evidence type="ECO:0000256" key="7">
    <source>
        <dbReference type="ARBA" id="ARBA00022989"/>
    </source>
</evidence>
<feature type="transmembrane region" description="Helical" evidence="13">
    <location>
        <begin position="37"/>
        <end position="56"/>
    </location>
</feature>
<dbReference type="Gene3D" id="1.20.1730.10">
    <property type="entry name" value="Sodium/glucose cotransporter"/>
    <property type="match status" value="1"/>
</dbReference>
<keyword evidence="8" id="KW-0915">Sodium</keyword>
<evidence type="ECO:0000313" key="14">
    <source>
        <dbReference type="EMBL" id="QCC56589.1"/>
    </source>
</evidence>
<proteinExistence type="inferred from homology"/>
<evidence type="ECO:0000256" key="1">
    <source>
        <dbReference type="ARBA" id="ARBA00004651"/>
    </source>
</evidence>
<dbReference type="Pfam" id="PF00474">
    <property type="entry name" value="SSF"/>
    <property type="match status" value="1"/>
</dbReference>
<reference evidence="14 15" key="1">
    <citation type="journal article" date="2019" name="Nat. Commun.">
        <title>A new type of DNA phosphorothioation-based antiviral system in archaea.</title>
        <authorList>
            <person name="Xiong L."/>
            <person name="Liu S."/>
            <person name="Chen S."/>
            <person name="Xiao Y."/>
            <person name="Zhu B."/>
            <person name="Gao Y."/>
            <person name="Zhang Y."/>
            <person name="Chen B."/>
            <person name="Luo J."/>
            <person name="Deng Z."/>
            <person name="Chen X."/>
            <person name="Wang L."/>
            <person name="Chen S."/>
        </authorList>
    </citation>
    <scope>NUCLEOTIDE SEQUENCE [LARGE SCALE GENOMIC DNA]</scope>
    <source>
        <strain evidence="14 15">JCM 10635</strain>
        <plasmid evidence="14 15">unnamed1</plasmid>
    </source>
</reference>
<evidence type="ECO:0000256" key="9">
    <source>
        <dbReference type="ARBA" id="ARBA00023065"/>
    </source>
</evidence>
<dbReference type="PANTHER" id="PTHR48086:SF3">
    <property type="entry name" value="SODIUM_PROLINE SYMPORTER"/>
    <property type="match status" value="1"/>
</dbReference>
<dbReference type="PANTHER" id="PTHR48086">
    <property type="entry name" value="SODIUM/PROLINE SYMPORTER-RELATED"/>
    <property type="match status" value="1"/>
</dbReference>
<comment type="subcellular location">
    <subcellularLocation>
        <location evidence="1">Cell membrane</location>
        <topology evidence="1">Multi-pass membrane protein</topology>
    </subcellularLocation>
</comment>
<evidence type="ECO:0000256" key="8">
    <source>
        <dbReference type="ARBA" id="ARBA00023053"/>
    </source>
</evidence>
<evidence type="ECO:0000313" key="15">
    <source>
        <dbReference type="Proteomes" id="UP000296822"/>
    </source>
</evidence>
<dbReference type="InterPro" id="IPR001734">
    <property type="entry name" value="Na/solute_symporter"/>
</dbReference>
<evidence type="ECO:0008006" key="16">
    <source>
        <dbReference type="Google" id="ProtNLM"/>
    </source>
</evidence>
<evidence type="ECO:0000256" key="2">
    <source>
        <dbReference type="ARBA" id="ARBA00006434"/>
    </source>
</evidence>
<evidence type="ECO:0000256" key="10">
    <source>
        <dbReference type="ARBA" id="ARBA00023136"/>
    </source>
</evidence>
<feature type="transmembrane region" description="Helical" evidence="13">
    <location>
        <begin position="6"/>
        <end position="25"/>
    </location>
</feature>
<keyword evidence="7 13" id="KW-1133">Transmembrane helix</keyword>
<keyword evidence="6" id="KW-0769">Symport</keyword>
<dbReference type="PROSITE" id="PS50283">
    <property type="entry name" value="NA_SOLUT_SYMP_3"/>
    <property type="match status" value="1"/>
</dbReference>